<evidence type="ECO:0000313" key="2">
    <source>
        <dbReference type="Proteomes" id="UP001317705"/>
    </source>
</evidence>
<proteinExistence type="predicted"/>
<keyword evidence="2" id="KW-1185">Reference proteome</keyword>
<dbReference type="EMBL" id="AP027151">
    <property type="protein sequence ID" value="BDV41088.1"/>
    <property type="molecule type" value="Genomic_DNA"/>
</dbReference>
<name>A0ABN6VLU4_9BACT</name>
<evidence type="ECO:0000313" key="1">
    <source>
        <dbReference type="EMBL" id="BDV41088.1"/>
    </source>
</evidence>
<protein>
    <recommendedName>
        <fullName evidence="3">Chlororespiratory reduction protein 7</fullName>
    </recommendedName>
</protein>
<gene>
    <name evidence="1" type="ORF">GURASL_00110</name>
</gene>
<reference evidence="1 2" key="1">
    <citation type="submission" date="2022-12" db="EMBL/GenBank/DDBJ databases">
        <title>Polyphasic characterization of Geotalea uranireducens NIT-SL11 newly isolated from a complex of sewage sludge and microbially reduced graphene oxide.</title>
        <authorList>
            <person name="Xie L."/>
            <person name="Yoshida N."/>
            <person name="Meng L."/>
        </authorList>
    </citation>
    <scope>NUCLEOTIDE SEQUENCE [LARGE SCALE GENOMIC DNA]</scope>
    <source>
        <strain evidence="1 2">NIT-SL11</strain>
    </source>
</reference>
<dbReference type="Proteomes" id="UP001317705">
    <property type="component" value="Chromosome"/>
</dbReference>
<accession>A0ABN6VLU4</accession>
<organism evidence="1 2">
    <name type="scientific">Geotalea uraniireducens</name>
    <dbReference type="NCBI Taxonomy" id="351604"/>
    <lineage>
        <taxon>Bacteria</taxon>
        <taxon>Pseudomonadati</taxon>
        <taxon>Thermodesulfobacteriota</taxon>
        <taxon>Desulfuromonadia</taxon>
        <taxon>Geobacterales</taxon>
        <taxon>Geobacteraceae</taxon>
        <taxon>Geotalea</taxon>
    </lineage>
</organism>
<evidence type="ECO:0008006" key="3">
    <source>
        <dbReference type="Google" id="ProtNLM"/>
    </source>
</evidence>
<sequence>MGIKLKPSDLFNKYHKDVAHRDEPKFVGKPDPAPFNRDDIYEVIPLLEAVMDELGTLDGRVLNELEDIMLQEMPRFVERRDEVFDYLVETARDRFGWEKC</sequence>
<dbReference type="RefSeq" id="WP_282001038.1">
    <property type="nucleotide sequence ID" value="NZ_AP027151.1"/>
</dbReference>